<protein>
    <submittedName>
        <fullName evidence="1">Uncharacterized protein</fullName>
    </submittedName>
</protein>
<dbReference type="EMBL" id="LNUW01000004">
    <property type="protein sequence ID" value="KXG87610.1"/>
    <property type="molecule type" value="Genomic_DNA"/>
</dbReference>
<evidence type="ECO:0000313" key="1">
    <source>
        <dbReference type="EMBL" id="KXG87610.1"/>
    </source>
</evidence>
<name>A0A135P864_9HYPH</name>
<evidence type="ECO:0000313" key="2">
    <source>
        <dbReference type="Proteomes" id="UP000070498"/>
    </source>
</evidence>
<organism evidence="1 2">
    <name type="scientific">Agrobacterium bohemicum</name>
    <dbReference type="NCBI Taxonomy" id="2052828"/>
    <lineage>
        <taxon>Bacteria</taxon>
        <taxon>Pseudomonadati</taxon>
        <taxon>Pseudomonadota</taxon>
        <taxon>Alphaproteobacteria</taxon>
        <taxon>Hyphomicrobiales</taxon>
        <taxon>Rhizobiaceae</taxon>
        <taxon>Rhizobium/Agrobacterium group</taxon>
        <taxon>Agrobacterium</taxon>
    </lineage>
</organism>
<comment type="caution">
    <text evidence="1">The sequence shown here is derived from an EMBL/GenBank/DDBJ whole genome shotgun (WGS) entry which is preliminary data.</text>
</comment>
<dbReference type="Proteomes" id="UP000070498">
    <property type="component" value="Unassembled WGS sequence"/>
</dbReference>
<dbReference type="RefSeq" id="WP_067652620.1">
    <property type="nucleotide sequence ID" value="NZ_KQ961034.1"/>
</dbReference>
<sequence length="1528" mass="173117">MKLPDINFRNIRKHRSSQNDGFEELTRQLVLADPPENYSSIENRGPGADGGVEIAVKFSDGRVWGWQSKYFPDGFGASEVTQLKKSFRSALTHFPQLERYYVAIPRNLSGSAEGENDTQTKQWINFKKWSQQESNKRGRSVSIELWDETYFVSKLQRNEARYSGMRLYWFDENSFDKQWFENQLSKSRDYIGKRYRPDDHVDVGINKKLQILRRHHSVRDRLTSVSKNLIDASIALRDIMGTGSGAEPLREHCDKIQAEVERILALLQALNVDNLYACDLSECLDDVQTIDRAMPAYQALLQARFERIDVITPKTDETNSVYVYSSAVRSAINDVAGYLRNASLVFSVSDRKILGQPALLVEGDAGAGKSHLVAKEVESHIRDGNPALFIPARTLDHGDRPEQEILRYLDIADIRFETFLAALDSAALAAGGPALLIIDGINESLNAAGWQAGIPALYGQLRKFERLAFCITVRSSYHDLCIRSDVDIPRVFHYGFRGHLGEAAKEYLDRHGIERFSAPVFGLNELLLSPLFLSTAVDFLKSSAQTSFPRGMDSIAKIISFWLKAVEKNLVEKRFDRLSLNDGKISNALNKIAAEMASTGSEYLAYEVAAKLCEDAINLGPPAKESDRFISRLIDEGVLLDSPSRDAESGKRISFGFQKFSDFFVAEAILRDCKTPGQLAEALKNGGTYEYVFSEDRIHEFAGLRVALLALTPILWQVELLDLDDNFMEAVDVSVEDFLASLLWRRGEAITERTVELLESQRKPVHGDEQVIDDTQWFTLLLAMATLPNSPINAAYLKQELASLTLGERDASWSVYLVGKSETYEDDWSVVQQLIDWAWVAPKISVELSKIHLAATALALMTSTTDRQLRDCATKALASLLTKYPEEIPALINEFETWDDAYVRERVLAAASAGVLYCEDKALIKEAAIAVDNMVFTRMPVERHAWTRRYAQIIVDHAVFNSAGIDDKVVARAAPPYASEPIKDWPRLEDVVEQRETARSIFGSVIGFVPARFDGRAPTMAGDFGRYTMGGISSSFSQEVRRGTPPPTREQEISVFWEQVDALGESATALHTEIADVSSLITETRFSDLLASVDPENAGKEDVDSAKDFETRLTELQQELVAKLPEHLRVEFYRIKPLNRYGEKGIRKFSLLEAQYWVFKRTLELGWNRALHENVERESLAFSDGRRDHRVERIGKKYQHIAYGELVGYLADYHWYVNWDQEPTILACLESFQNADIDPTYFSGSYSRPVETFMPDGFVVPPMAFVVDTPKRNMNWTKTLDDIPDLTQYLVQSDPEGTLWAMQRCHCRSQNYMRGFEVEEPFRSAQYGVELILVKRFDLDKLANLTTDEISENNSDVFDHGSTDFHLWAQLSYKHQASPPVLSLEYQAADFQFARPKKAFSPKYTEFDHSGVRDEPDFIAPHPAILGYMKLKPKNGWSSVFVTQDEKPAFADKPNQGDNAACFRLDIIEKFAEDHDLKVAWRVWVEKDGGLGTHRAGPDHKQFARNDYIGYFFRDGDEWQGDLVRFRD</sequence>
<proteinExistence type="predicted"/>
<keyword evidence="2" id="KW-1185">Reference proteome</keyword>
<reference evidence="1 2" key="1">
    <citation type="submission" date="2015-11" db="EMBL/GenBank/DDBJ databases">
        <title>Draft genome sequence of Agrobacterium sp. R89-1.</title>
        <authorList>
            <person name="Zahradnik J."/>
            <person name="Kyslikova E."/>
            <person name="Palyzova A."/>
            <person name="Kyslik P."/>
        </authorList>
    </citation>
    <scope>NUCLEOTIDE SEQUENCE [LARGE SCALE GENOMIC DNA]</scope>
    <source>
        <strain evidence="1 2">R89-1</strain>
    </source>
</reference>
<gene>
    <name evidence="1" type="ORF">ATO67_18355</name>
</gene>
<dbReference type="STRING" id="2052828.ATO67_18355"/>
<accession>A0A135P864</accession>